<feature type="region of interest" description="Disordered" evidence="1">
    <location>
        <begin position="218"/>
        <end position="257"/>
    </location>
</feature>
<dbReference type="RefSeq" id="WP_231815452.1">
    <property type="nucleotide sequence ID" value="NZ_JAJOZR010000008.1"/>
</dbReference>
<sequence>MTRSSSSGPVRAGTSTAGFLLVEALTAMAIGALLLVALGSLVSLVLRASDRTASTSQEIEETSRIFSALSDRIETITPQRWAGARAGFVFEGTETTLLFARVPKTSEAGTGSRLVILAGDGPNLREEERPLPPDAAGLADVMGRETGARAPLLEQGYSVRFAYFSRLPDGQEALTDRWSGRSKMPVAIRVTLTDARGRGLGSLRVPLRVDAEPGCAAPGQGVCSLVPDAPSTPGDPATESGPIDPDDSRGWERYVRP</sequence>
<evidence type="ECO:0000313" key="3">
    <source>
        <dbReference type="EMBL" id="MCD7110257.1"/>
    </source>
</evidence>
<keyword evidence="2" id="KW-1133">Transmembrane helix</keyword>
<evidence type="ECO:0000256" key="1">
    <source>
        <dbReference type="SAM" id="MobiDB-lite"/>
    </source>
</evidence>
<organism evidence="3 4">
    <name type="scientific">Rhizobium quercicola</name>
    <dbReference type="NCBI Taxonomy" id="2901226"/>
    <lineage>
        <taxon>Bacteria</taxon>
        <taxon>Pseudomonadati</taxon>
        <taxon>Pseudomonadota</taxon>
        <taxon>Alphaproteobacteria</taxon>
        <taxon>Hyphomicrobiales</taxon>
        <taxon>Rhizobiaceae</taxon>
        <taxon>Rhizobium/Agrobacterium group</taxon>
        <taxon>Rhizobium</taxon>
    </lineage>
</organism>
<evidence type="ECO:0000256" key="2">
    <source>
        <dbReference type="SAM" id="Phobius"/>
    </source>
</evidence>
<name>A0A9X1NSK3_9HYPH</name>
<evidence type="ECO:0008006" key="5">
    <source>
        <dbReference type="Google" id="ProtNLM"/>
    </source>
</evidence>
<dbReference type="AlphaFoldDB" id="A0A9X1NSK3"/>
<protein>
    <recommendedName>
        <fullName evidence="5">General secretion pathway protein J</fullName>
    </recommendedName>
</protein>
<feature type="transmembrane region" description="Helical" evidence="2">
    <location>
        <begin position="20"/>
        <end position="46"/>
    </location>
</feature>
<proteinExistence type="predicted"/>
<keyword evidence="2" id="KW-0472">Membrane</keyword>
<feature type="compositionally biased region" description="Basic and acidic residues" evidence="1">
    <location>
        <begin position="246"/>
        <end position="257"/>
    </location>
</feature>
<dbReference type="Proteomes" id="UP001139089">
    <property type="component" value="Unassembled WGS sequence"/>
</dbReference>
<accession>A0A9X1NSK3</accession>
<comment type="caution">
    <text evidence="3">The sequence shown here is derived from an EMBL/GenBank/DDBJ whole genome shotgun (WGS) entry which is preliminary data.</text>
</comment>
<dbReference type="EMBL" id="JAJOZR010000008">
    <property type="protein sequence ID" value="MCD7110257.1"/>
    <property type="molecule type" value="Genomic_DNA"/>
</dbReference>
<keyword evidence="2" id="KW-0812">Transmembrane</keyword>
<evidence type="ECO:0000313" key="4">
    <source>
        <dbReference type="Proteomes" id="UP001139089"/>
    </source>
</evidence>
<gene>
    <name evidence="3" type="ORF">LRX75_14535</name>
</gene>
<reference evidence="3" key="1">
    <citation type="submission" date="2021-12" db="EMBL/GenBank/DDBJ databases">
        <authorList>
            <person name="Li Y."/>
        </authorList>
    </citation>
    <scope>NUCLEOTIDE SEQUENCE</scope>
    <source>
        <strain evidence="3">DKSPLA3</strain>
    </source>
</reference>
<keyword evidence="4" id="KW-1185">Reference proteome</keyword>